<reference evidence="1" key="1">
    <citation type="submission" date="2014-11" db="EMBL/GenBank/DDBJ databases">
        <authorList>
            <person name="Amaro Gonzalez C."/>
        </authorList>
    </citation>
    <scope>NUCLEOTIDE SEQUENCE</scope>
</reference>
<protein>
    <submittedName>
        <fullName evidence="1">Uncharacterized protein</fullName>
    </submittedName>
</protein>
<reference evidence="1" key="2">
    <citation type="journal article" date="2015" name="Fish Shellfish Immunol.">
        <title>Early steps in the European eel (Anguilla anguilla)-Vibrio vulnificus interaction in the gills: Role of the RtxA13 toxin.</title>
        <authorList>
            <person name="Callol A."/>
            <person name="Pajuelo D."/>
            <person name="Ebbesson L."/>
            <person name="Teles M."/>
            <person name="MacKenzie S."/>
            <person name="Amaro C."/>
        </authorList>
    </citation>
    <scope>NUCLEOTIDE SEQUENCE</scope>
</reference>
<dbReference type="EMBL" id="GBXM01004286">
    <property type="protein sequence ID" value="JAI04292.1"/>
    <property type="molecule type" value="Transcribed_RNA"/>
</dbReference>
<organism evidence="1">
    <name type="scientific">Anguilla anguilla</name>
    <name type="common">European freshwater eel</name>
    <name type="synonym">Muraena anguilla</name>
    <dbReference type="NCBI Taxonomy" id="7936"/>
    <lineage>
        <taxon>Eukaryota</taxon>
        <taxon>Metazoa</taxon>
        <taxon>Chordata</taxon>
        <taxon>Craniata</taxon>
        <taxon>Vertebrata</taxon>
        <taxon>Euteleostomi</taxon>
        <taxon>Actinopterygii</taxon>
        <taxon>Neopterygii</taxon>
        <taxon>Teleostei</taxon>
        <taxon>Anguilliformes</taxon>
        <taxon>Anguillidae</taxon>
        <taxon>Anguilla</taxon>
    </lineage>
</organism>
<sequence>MCTVMVTTVSNYIFMTKKMKHTFICIVNTKKLKL</sequence>
<dbReference type="AlphaFoldDB" id="A0A0E9XPG5"/>
<accession>A0A0E9XPG5</accession>
<name>A0A0E9XPG5_ANGAN</name>
<evidence type="ECO:0000313" key="1">
    <source>
        <dbReference type="EMBL" id="JAI04292.1"/>
    </source>
</evidence>
<proteinExistence type="predicted"/>